<keyword evidence="1" id="KW-0472">Membrane</keyword>
<protein>
    <recommendedName>
        <fullName evidence="3">Queuosine precursor transporter</fullName>
    </recommendedName>
</protein>
<dbReference type="EMBL" id="UINC01010716">
    <property type="protein sequence ID" value="SVA47568.1"/>
    <property type="molecule type" value="Genomic_DNA"/>
</dbReference>
<reference evidence="2" key="1">
    <citation type="submission" date="2018-05" db="EMBL/GenBank/DDBJ databases">
        <authorList>
            <person name="Lanie J.A."/>
            <person name="Ng W.-L."/>
            <person name="Kazmierczak K.M."/>
            <person name="Andrzejewski T.M."/>
            <person name="Davidsen T.M."/>
            <person name="Wayne K.J."/>
            <person name="Tettelin H."/>
            <person name="Glass J.I."/>
            <person name="Rusch D."/>
            <person name="Podicherti R."/>
            <person name="Tsui H.-C.T."/>
            <person name="Winkler M.E."/>
        </authorList>
    </citation>
    <scope>NUCLEOTIDE SEQUENCE</scope>
</reference>
<evidence type="ECO:0008006" key="3">
    <source>
        <dbReference type="Google" id="ProtNLM"/>
    </source>
</evidence>
<dbReference type="Pfam" id="PF02592">
    <property type="entry name" value="Vut_1"/>
    <property type="match status" value="1"/>
</dbReference>
<feature type="transmembrane region" description="Helical" evidence="1">
    <location>
        <begin position="55"/>
        <end position="76"/>
    </location>
</feature>
<evidence type="ECO:0000256" key="1">
    <source>
        <dbReference type="SAM" id="Phobius"/>
    </source>
</evidence>
<dbReference type="PANTHER" id="PTHR34300:SF2">
    <property type="entry name" value="QUEUOSINE PRECURSOR TRANSPORTER-RELATED"/>
    <property type="match status" value="1"/>
</dbReference>
<feature type="transmembrane region" description="Helical" evidence="1">
    <location>
        <begin position="192"/>
        <end position="213"/>
    </location>
</feature>
<keyword evidence="1" id="KW-1133">Transmembrane helix</keyword>
<dbReference type="AlphaFoldDB" id="A0A381W6I3"/>
<proteinExistence type="inferred from homology"/>
<evidence type="ECO:0000313" key="2">
    <source>
        <dbReference type="EMBL" id="SVA47568.1"/>
    </source>
</evidence>
<dbReference type="NCBIfam" id="TIGR00697">
    <property type="entry name" value="queuosine precursor transporter"/>
    <property type="match status" value="1"/>
</dbReference>
<name>A0A381W6I3_9ZZZZ</name>
<feature type="transmembrane region" description="Helical" evidence="1">
    <location>
        <begin position="20"/>
        <end position="43"/>
    </location>
</feature>
<organism evidence="2">
    <name type="scientific">marine metagenome</name>
    <dbReference type="NCBI Taxonomy" id="408172"/>
    <lineage>
        <taxon>unclassified sequences</taxon>
        <taxon>metagenomes</taxon>
        <taxon>ecological metagenomes</taxon>
    </lineage>
</organism>
<sequence>MTEFWEASNKEIAKRRERVFLILAGIFLGTLAMLNILGISRFINLFTIGETTFSVAVGVLPYPITFICTDLICELYGKKRTQFVVWVGVLLNLWIVFILWLGGVLPGSDAPEFFYIRSLTFGAATASMIAYVTAQSTDVYMFHFWKRLTKGKHLWLRNNGSTLISQLVDTIAVILITHYLAGALPVEEGKPIISQLLIFIGSGYVFKLVVALLDTGPVYLAVHYLSNYLELDPMEGYNDDNATD</sequence>
<dbReference type="PANTHER" id="PTHR34300">
    <property type="entry name" value="QUEUOSINE PRECURSOR TRANSPORTER-RELATED"/>
    <property type="match status" value="1"/>
</dbReference>
<feature type="transmembrane region" description="Helical" evidence="1">
    <location>
        <begin position="114"/>
        <end position="134"/>
    </location>
</feature>
<accession>A0A381W6I3</accession>
<gene>
    <name evidence="2" type="ORF">METZ01_LOCUS100422</name>
</gene>
<keyword evidence="1" id="KW-0812">Transmembrane</keyword>
<feature type="transmembrane region" description="Helical" evidence="1">
    <location>
        <begin position="155"/>
        <end position="180"/>
    </location>
</feature>
<feature type="transmembrane region" description="Helical" evidence="1">
    <location>
        <begin position="83"/>
        <end position="102"/>
    </location>
</feature>
<dbReference type="HAMAP" id="MF_02088">
    <property type="entry name" value="Q_prec_transport"/>
    <property type="match status" value="1"/>
</dbReference>
<dbReference type="InterPro" id="IPR003744">
    <property type="entry name" value="YhhQ"/>
</dbReference>